<keyword evidence="3" id="KW-1185">Reference proteome</keyword>
<keyword evidence="1" id="KW-0472">Membrane</keyword>
<feature type="transmembrane region" description="Helical" evidence="1">
    <location>
        <begin position="94"/>
        <end position="113"/>
    </location>
</feature>
<accession>A0ABQ5BGM5</accession>
<sequence>MDSDKYLEGQSMQRPPLFESDSFIYWKNRFETYVKSKDLDLWHVITNVGFDWVSGLACNLLALVATAVLWVRFGSVSSRPAVVFGIGSDRLRILILEQFYLVWLFVGLCIYVDHVFCWPSKLLVAASPQVSSLSVGFSDSRRVKFHGPFAGLNGCHGGNGNGLTKNYFITHLRDGNFCGEAQAITKRTLLSDLVMFERTELTLKQMGLWLCGVCFTTHTILTKCRHGNGFVPPPDNGDGEVRFVLYALTKPLVPSCSQPDLVEGLVPVEHDGFTLSLLDSLFSK</sequence>
<gene>
    <name evidence="2" type="ORF">Tco_0860259</name>
</gene>
<comment type="caution">
    <text evidence="2">The sequence shown here is derived from an EMBL/GenBank/DDBJ whole genome shotgun (WGS) entry which is preliminary data.</text>
</comment>
<feature type="non-terminal residue" evidence="2">
    <location>
        <position position="284"/>
    </location>
</feature>
<reference evidence="2" key="1">
    <citation type="journal article" date="2022" name="Int. J. Mol. Sci.">
        <title>Draft Genome of Tanacetum Coccineum: Genomic Comparison of Closely Related Tanacetum-Family Plants.</title>
        <authorList>
            <person name="Yamashiro T."/>
            <person name="Shiraishi A."/>
            <person name="Nakayama K."/>
            <person name="Satake H."/>
        </authorList>
    </citation>
    <scope>NUCLEOTIDE SEQUENCE</scope>
</reference>
<evidence type="ECO:0000313" key="3">
    <source>
        <dbReference type="Proteomes" id="UP001151760"/>
    </source>
</evidence>
<keyword evidence="1" id="KW-1133">Transmembrane helix</keyword>
<organism evidence="2 3">
    <name type="scientific">Tanacetum coccineum</name>
    <dbReference type="NCBI Taxonomy" id="301880"/>
    <lineage>
        <taxon>Eukaryota</taxon>
        <taxon>Viridiplantae</taxon>
        <taxon>Streptophyta</taxon>
        <taxon>Embryophyta</taxon>
        <taxon>Tracheophyta</taxon>
        <taxon>Spermatophyta</taxon>
        <taxon>Magnoliopsida</taxon>
        <taxon>eudicotyledons</taxon>
        <taxon>Gunneridae</taxon>
        <taxon>Pentapetalae</taxon>
        <taxon>asterids</taxon>
        <taxon>campanulids</taxon>
        <taxon>Asterales</taxon>
        <taxon>Asteraceae</taxon>
        <taxon>Asteroideae</taxon>
        <taxon>Anthemideae</taxon>
        <taxon>Anthemidinae</taxon>
        <taxon>Tanacetum</taxon>
    </lineage>
</organism>
<keyword evidence="1" id="KW-0812">Transmembrane</keyword>
<reference evidence="2" key="2">
    <citation type="submission" date="2022-01" db="EMBL/GenBank/DDBJ databases">
        <authorList>
            <person name="Yamashiro T."/>
            <person name="Shiraishi A."/>
            <person name="Satake H."/>
            <person name="Nakayama K."/>
        </authorList>
    </citation>
    <scope>NUCLEOTIDE SEQUENCE</scope>
</reference>
<evidence type="ECO:0008006" key="4">
    <source>
        <dbReference type="Google" id="ProtNLM"/>
    </source>
</evidence>
<evidence type="ECO:0000256" key="1">
    <source>
        <dbReference type="SAM" id="Phobius"/>
    </source>
</evidence>
<proteinExistence type="predicted"/>
<dbReference type="Proteomes" id="UP001151760">
    <property type="component" value="Unassembled WGS sequence"/>
</dbReference>
<evidence type="ECO:0000313" key="2">
    <source>
        <dbReference type="EMBL" id="GJT13217.1"/>
    </source>
</evidence>
<protein>
    <recommendedName>
        <fullName evidence="4">DUF4219 domain-containing protein</fullName>
    </recommendedName>
</protein>
<dbReference type="EMBL" id="BQNB010013212">
    <property type="protein sequence ID" value="GJT13217.1"/>
    <property type="molecule type" value="Genomic_DNA"/>
</dbReference>
<feature type="transmembrane region" description="Helical" evidence="1">
    <location>
        <begin position="52"/>
        <end position="73"/>
    </location>
</feature>
<name>A0ABQ5BGM5_9ASTR</name>